<dbReference type="PANTHER" id="PTHR35895">
    <property type="entry name" value="CHROMOSOME 16, WHOLE GENOME SHOTGUN SEQUENCE"/>
    <property type="match status" value="1"/>
</dbReference>
<dbReference type="PANTHER" id="PTHR35895:SF1">
    <property type="entry name" value="LIPID-BINDING SERUM GLYCOPROTEIN C-TERMINAL DOMAIN-CONTAINING PROTEIN"/>
    <property type="match status" value="1"/>
</dbReference>
<keyword evidence="3" id="KW-1185">Reference proteome</keyword>
<name>A0A9P6MSB9_9FUNG</name>
<dbReference type="AlphaFoldDB" id="A0A9P6MSB9"/>
<dbReference type="EMBL" id="JAAAID010001106">
    <property type="protein sequence ID" value="KAG0011672.1"/>
    <property type="molecule type" value="Genomic_DNA"/>
</dbReference>
<proteinExistence type="predicted"/>
<accession>A0A9P6MSB9</accession>
<dbReference type="InterPro" id="IPR022185">
    <property type="entry name" value="DUF3712"/>
</dbReference>
<sequence>KSILAFDSIKILNPADAGFQTDIVGAITETGPLDAQIQFPNPVTVSFEGKALGTMMMPTVNAVANQGATLNLAAIDWNISTTGLVVNAMGVALPGVTMTKTVTLDGFNKLTGLELQNYIINAIDDGGLHMMISATIANPSTIGMTIPVSNFNTAFHGKVLGPAVAQGLTLIPHGNSSFALQATIASGNGDLRPYLTGIFQNALSGVATPLDAQGTGAPGVSWLDTAIKSLVLQTSLPPLSAPPIESVTINSMEMDFTCSTCVWAPNATSSITATTNLPFANGAPIVQLRQNVQILDKNGAVVGTLRTPYSPATKSNNTVNTITPSSPLVIADGSHEIYSTFIRDLNEATTYELGLRGTADSILDLGALGQIEVTGIKLDVKTSLAGLQGLKTAKFISLVAMGYDMSGINLGTFVNIHNPSSLTLTLGTLDFFAGISADEAGYGGHAYLYDLKLVPGDNKVVTNVCFYWNTTVGTEIASGLYTHNTTVVLWANSKTSSNPALNAGLQSLQTATVIPQGMPNNYSAPAYNNDIQIKTSPSTGTNGSAEITITFNNPFFSAPLHVLSLNPSTAAMKPIFSGATYFTFKDDLQFDLGANESKTFTFPIQFNPAYIAFPRTALESLVEQSKTGTMSMLFDLSPQITVASDPTLRTAPWSSNKFYPPSGVLTVTVGDFSPVLNWWDLMHQPAVASTSATTISATPSSIVPTATTVATTATPQSSPVTTPSTTADATTPATTTDNPTPAQPTTSTEPTTTPVSA</sequence>
<organism evidence="2 3">
    <name type="scientific">Entomortierella chlamydospora</name>
    <dbReference type="NCBI Taxonomy" id="101097"/>
    <lineage>
        <taxon>Eukaryota</taxon>
        <taxon>Fungi</taxon>
        <taxon>Fungi incertae sedis</taxon>
        <taxon>Mucoromycota</taxon>
        <taxon>Mortierellomycotina</taxon>
        <taxon>Mortierellomycetes</taxon>
        <taxon>Mortierellales</taxon>
        <taxon>Mortierellaceae</taxon>
        <taxon>Entomortierella</taxon>
    </lineage>
</organism>
<dbReference type="Proteomes" id="UP000703661">
    <property type="component" value="Unassembled WGS sequence"/>
</dbReference>
<evidence type="ECO:0000313" key="2">
    <source>
        <dbReference type="EMBL" id="KAG0011672.1"/>
    </source>
</evidence>
<reference evidence="2" key="1">
    <citation type="journal article" date="2020" name="Fungal Divers.">
        <title>Resolving the Mortierellaceae phylogeny through synthesis of multi-gene phylogenetics and phylogenomics.</title>
        <authorList>
            <person name="Vandepol N."/>
            <person name="Liber J."/>
            <person name="Desiro A."/>
            <person name="Na H."/>
            <person name="Kennedy M."/>
            <person name="Barry K."/>
            <person name="Grigoriev I.V."/>
            <person name="Miller A.N."/>
            <person name="O'Donnell K."/>
            <person name="Stajich J.E."/>
            <person name="Bonito G."/>
        </authorList>
    </citation>
    <scope>NUCLEOTIDE SEQUENCE</scope>
    <source>
        <strain evidence="2">NRRL 2769</strain>
    </source>
</reference>
<protein>
    <submittedName>
        <fullName evidence="2">Uncharacterized protein</fullName>
    </submittedName>
</protein>
<evidence type="ECO:0000256" key="1">
    <source>
        <dbReference type="SAM" id="MobiDB-lite"/>
    </source>
</evidence>
<feature type="non-terminal residue" evidence="2">
    <location>
        <position position="1"/>
    </location>
</feature>
<dbReference type="Pfam" id="PF12505">
    <property type="entry name" value="DUF3712"/>
    <property type="match status" value="2"/>
</dbReference>
<gene>
    <name evidence="2" type="ORF">BGZ80_000512</name>
</gene>
<dbReference type="GO" id="GO:0000329">
    <property type="term" value="C:fungal-type vacuole membrane"/>
    <property type="evidence" value="ECO:0007669"/>
    <property type="project" value="InterPro"/>
</dbReference>
<feature type="region of interest" description="Disordered" evidence="1">
    <location>
        <begin position="709"/>
        <end position="757"/>
    </location>
</feature>
<dbReference type="InterPro" id="IPR046368">
    <property type="entry name" value="Tag1"/>
</dbReference>
<comment type="caution">
    <text evidence="2">The sequence shown here is derived from an EMBL/GenBank/DDBJ whole genome shotgun (WGS) entry which is preliminary data.</text>
</comment>
<evidence type="ECO:0000313" key="3">
    <source>
        <dbReference type="Proteomes" id="UP000703661"/>
    </source>
</evidence>